<name>A0A9P8SKW3_9HYPO</name>
<dbReference type="OrthoDB" id="10584340at2759"/>
<proteinExistence type="predicted"/>
<accession>A0A9P8SKW3</accession>
<evidence type="ECO:0000313" key="1">
    <source>
        <dbReference type="EMBL" id="KAH0966316.1"/>
    </source>
</evidence>
<protein>
    <submittedName>
        <fullName evidence="1">Uncharacterized protein</fullName>
    </submittedName>
</protein>
<dbReference type="Proteomes" id="UP000824596">
    <property type="component" value="Unassembled WGS sequence"/>
</dbReference>
<reference evidence="1" key="1">
    <citation type="submission" date="2021-09" db="EMBL/GenBank/DDBJ databases">
        <title>A high-quality genome of the endoparasitic fungus Hirsutella rhossiliensis with a comparison of Hirsutella genomes reveals transposable elements contributing to genome size variation.</title>
        <authorList>
            <person name="Lin R."/>
            <person name="Jiao Y."/>
            <person name="Sun X."/>
            <person name="Ling J."/>
            <person name="Xie B."/>
            <person name="Cheng X."/>
        </authorList>
    </citation>
    <scope>NUCLEOTIDE SEQUENCE</scope>
    <source>
        <strain evidence="1">HR02</strain>
    </source>
</reference>
<gene>
    <name evidence="1" type="ORF">HRG_01725</name>
</gene>
<dbReference type="AlphaFoldDB" id="A0A9P8SKW3"/>
<evidence type="ECO:0000313" key="2">
    <source>
        <dbReference type="Proteomes" id="UP000824596"/>
    </source>
</evidence>
<dbReference type="RefSeq" id="XP_044723829.1">
    <property type="nucleotide sequence ID" value="XM_044860196.1"/>
</dbReference>
<sequence length="200" mass="22943">MDASNFTLQAQNFVPIPLDPLFLSGESRAWHLRCCRDDFEDDAEVWLKSLQETEGRILFGDKRLPYDLWDDVRAAIGREDEARFPLFCGKTGPAFLARKRRKRLLETATDPGWMAMTAKLPAAVRRRAMFYRREQGDQGPHEVVTKEPCGPGCTFSGKNEERFVDTRSIRILTKKTREPLEKWLEDIQAYVANDGDIFGG</sequence>
<dbReference type="GeneID" id="68350854"/>
<comment type="caution">
    <text evidence="1">The sequence shown here is derived from an EMBL/GenBank/DDBJ whole genome shotgun (WGS) entry which is preliminary data.</text>
</comment>
<keyword evidence="2" id="KW-1185">Reference proteome</keyword>
<organism evidence="1 2">
    <name type="scientific">Hirsutella rhossiliensis</name>
    <dbReference type="NCBI Taxonomy" id="111463"/>
    <lineage>
        <taxon>Eukaryota</taxon>
        <taxon>Fungi</taxon>
        <taxon>Dikarya</taxon>
        <taxon>Ascomycota</taxon>
        <taxon>Pezizomycotina</taxon>
        <taxon>Sordariomycetes</taxon>
        <taxon>Hypocreomycetidae</taxon>
        <taxon>Hypocreales</taxon>
        <taxon>Ophiocordycipitaceae</taxon>
        <taxon>Hirsutella</taxon>
    </lineage>
</organism>
<dbReference type="EMBL" id="JAIZPD010000002">
    <property type="protein sequence ID" value="KAH0966316.1"/>
    <property type="molecule type" value="Genomic_DNA"/>
</dbReference>